<organism evidence="3 4">
    <name type="scientific">Paraburkholderia tropica</name>
    <dbReference type="NCBI Taxonomy" id="92647"/>
    <lineage>
        <taxon>Bacteria</taxon>
        <taxon>Pseudomonadati</taxon>
        <taxon>Pseudomonadota</taxon>
        <taxon>Betaproteobacteria</taxon>
        <taxon>Burkholderiales</taxon>
        <taxon>Burkholderiaceae</taxon>
        <taxon>Paraburkholderia</taxon>
    </lineage>
</organism>
<gene>
    <name evidence="3" type="ORF">SAMN05216550_1046</name>
</gene>
<dbReference type="Proteomes" id="UP000183529">
    <property type="component" value="Unassembled WGS sequence"/>
</dbReference>
<comment type="subcellular location">
    <subcellularLocation>
        <location evidence="1">Secreted</location>
    </subcellularLocation>
</comment>
<evidence type="ECO:0000313" key="4">
    <source>
        <dbReference type="Proteomes" id="UP000183529"/>
    </source>
</evidence>
<dbReference type="Gene3D" id="2.120.10.30">
    <property type="entry name" value="TolB, C-terminal domain"/>
    <property type="match status" value="1"/>
</dbReference>
<name>A0AAQ1GDC4_9BURK</name>
<dbReference type="Pfam" id="PF03022">
    <property type="entry name" value="MRJP"/>
    <property type="match status" value="1"/>
</dbReference>
<sequence length="338" mass="36414">MANQVALTSDGVLFLGLPRYASDNPTPSIARRAVDGTLLPFPGNAWNDWRPGNDGRDAFVYLNSVHIFSDDTVWCVDQGTLSPGIFPGVNASLHPDAQKLVQLDARTGAVLQVLRFDRDVLPPGAQMNDLRFHGQMLYISDSGLGGIIVRNMSTGTTTRRLSGNAVVMASTTAKIPAVLAHVKGGKTFTPPNSDLIEITADGKWLYWAAPTGPLYRVETRYLNDMSLSDDELAQHVEHVFDNAFAGGCAMDSRGNVYFSETVTNHITVVAPSGRTETLVADPRLIRPDGTFISHDRVLYIPVKQPSVSGAGDSPYVTYSIALPRMLGDIELGDAVSGA</sequence>
<protein>
    <submittedName>
        <fullName evidence="3">Major royal jelly protein</fullName>
    </submittedName>
</protein>
<dbReference type="RefSeq" id="WP_161495533.1">
    <property type="nucleotide sequence ID" value="NZ_CADFGN010000007.1"/>
</dbReference>
<evidence type="ECO:0000256" key="2">
    <source>
        <dbReference type="ARBA" id="ARBA00022525"/>
    </source>
</evidence>
<dbReference type="InterPro" id="IPR011042">
    <property type="entry name" value="6-blade_b-propeller_TolB-like"/>
</dbReference>
<evidence type="ECO:0000313" key="3">
    <source>
        <dbReference type="EMBL" id="SEJ32286.1"/>
    </source>
</evidence>
<dbReference type="EMBL" id="FNZM01000004">
    <property type="protein sequence ID" value="SEJ32286.1"/>
    <property type="molecule type" value="Genomic_DNA"/>
</dbReference>
<dbReference type="GO" id="GO:0005576">
    <property type="term" value="C:extracellular region"/>
    <property type="evidence" value="ECO:0007669"/>
    <property type="project" value="UniProtKB-SubCell"/>
</dbReference>
<dbReference type="PANTHER" id="PTHR10009:SF18">
    <property type="entry name" value="PROTEIN YELLOW-LIKE PROTEIN"/>
    <property type="match status" value="1"/>
</dbReference>
<proteinExistence type="predicted"/>
<dbReference type="AlphaFoldDB" id="A0AAQ1GDC4"/>
<evidence type="ECO:0000256" key="1">
    <source>
        <dbReference type="ARBA" id="ARBA00004613"/>
    </source>
</evidence>
<dbReference type="SUPFAM" id="SSF101898">
    <property type="entry name" value="NHL repeat"/>
    <property type="match status" value="1"/>
</dbReference>
<accession>A0AAQ1GDC4</accession>
<reference evidence="3 4" key="1">
    <citation type="submission" date="2016-10" db="EMBL/GenBank/DDBJ databases">
        <authorList>
            <person name="Varghese N."/>
            <person name="Submissions S."/>
        </authorList>
    </citation>
    <scope>NUCLEOTIDE SEQUENCE [LARGE SCALE GENOMIC DNA]</scope>
    <source>
        <strain evidence="3 4">LMG 22274</strain>
    </source>
</reference>
<keyword evidence="2" id="KW-0964">Secreted</keyword>
<dbReference type="PANTHER" id="PTHR10009">
    <property type="entry name" value="PROTEIN YELLOW-RELATED"/>
    <property type="match status" value="1"/>
</dbReference>
<comment type="caution">
    <text evidence="3">The sequence shown here is derived from an EMBL/GenBank/DDBJ whole genome shotgun (WGS) entry which is preliminary data.</text>
</comment>
<dbReference type="InterPro" id="IPR017996">
    <property type="entry name" value="MRJP/yellow-related"/>
</dbReference>